<feature type="transmembrane region" description="Helical" evidence="6">
    <location>
        <begin position="39"/>
        <end position="59"/>
    </location>
</feature>
<keyword evidence="4" id="KW-0496">Mitochondrion</keyword>
<protein>
    <submittedName>
        <fullName evidence="7">Putative conserved plasma membrane protein</fullName>
    </submittedName>
</protein>
<dbReference type="Pfam" id="PF07114">
    <property type="entry name" value="TMEM126"/>
    <property type="match status" value="1"/>
</dbReference>
<dbReference type="GO" id="GO:0032981">
    <property type="term" value="P:mitochondrial respiratory chain complex I assembly"/>
    <property type="evidence" value="ECO:0007669"/>
    <property type="project" value="TreeGrafter"/>
</dbReference>
<evidence type="ECO:0000313" key="7">
    <source>
        <dbReference type="EMBL" id="NOV47507.1"/>
    </source>
</evidence>
<evidence type="ECO:0000256" key="5">
    <source>
        <dbReference type="ARBA" id="ARBA00023136"/>
    </source>
</evidence>
<dbReference type="PANTHER" id="PTHR16296:SF2">
    <property type="entry name" value="TRANSMEMBRANE PROTEIN 126A"/>
    <property type="match status" value="1"/>
</dbReference>
<keyword evidence="3 6" id="KW-1133">Transmembrane helix</keyword>
<feature type="transmembrane region" description="Helical" evidence="6">
    <location>
        <begin position="79"/>
        <end position="98"/>
    </location>
</feature>
<evidence type="ECO:0000256" key="6">
    <source>
        <dbReference type="SAM" id="Phobius"/>
    </source>
</evidence>
<feature type="transmembrane region" description="Helical" evidence="6">
    <location>
        <begin position="118"/>
        <end position="139"/>
    </location>
</feature>
<evidence type="ECO:0000256" key="1">
    <source>
        <dbReference type="ARBA" id="ARBA00004225"/>
    </source>
</evidence>
<dbReference type="AlphaFoldDB" id="A0A6M2DRY1"/>
<dbReference type="PANTHER" id="PTHR16296">
    <property type="entry name" value="UNCHARACTERIZED HYPOTHALAMUS PROTEIN HT007"/>
    <property type="match status" value="1"/>
</dbReference>
<comment type="subcellular location">
    <subcellularLocation>
        <location evidence="1">Mitochondrion membrane</location>
        <topology evidence="1">Multi-pass membrane protein</topology>
    </subcellularLocation>
</comment>
<keyword evidence="2 6" id="KW-0812">Transmembrane</keyword>
<reference evidence="7" key="1">
    <citation type="submission" date="2020-03" db="EMBL/GenBank/DDBJ databases">
        <title>Transcriptomic Profiling of the Digestive Tract of the Rat Flea, Xenopsylla cheopis, Following Blood Feeding and Infection with Yersinia pestis.</title>
        <authorList>
            <person name="Bland D.M."/>
            <person name="Martens C.A."/>
            <person name="Virtaneva K."/>
            <person name="Kanakabandi K."/>
            <person name="Long D."/>
            <person name="Rosenke R."/>
            <person name="Saturday G.A."/>
            <person name="Hoyt F.H."/>
            <person name="Bruno D.P."/>
            <person name="Ribeiro J.M.C."/>
            <person name="Hinnebusch J."/>
        </authorList>
    </citation>
    <scope>NUCLEOTIDE SEQUENCE</scope>
</reference>
<dbReference type="InterPro" id="IPR009801">
    <property type="entry name" value="TMEM126"/>
</dbReference>
<dbReference type="EMBL" id="GIIL01003781">
    <property type="protein sequence ID" value="NOV47507.1"/>
    <property type="molecule type" value="Transcribed_RNA"/>
</dbReference>
<accession>A0A6M2DRY1</accession>
<sequence length="211" mass="24159">MALRRCEGKTPKDGNYLTEDEALQYQWNLIWNWEEQKRIFPIRIGFGISGLSCGFAGMYFNNYFRQKLKLKNFGKMSSYIPNVILPTLGGSFFHWQLVTSDILLHKTECPLCVEIRAVAIQTVFGLIYPIILSTLAGIVNANNYLTYNVPSLRYPGQVLKLLWKFTKPLSTTIPIVFALQAISASIITVQEGKTLQYIEKELIKQELKKNQ</sequence>
<evidence type="ECO:0000256" key="4">
    <source>
        <dbReference type="ARBA" id="ARBA00023128"/>
    </source>
</evidence>
<dbReference type="GO" id="GO:0031966">
    <property type="term" value="C:mitochondrial membrane"/>
    <property type="evidence" value="ECO:0007669"/>
    <property type="project" value="UniProtKB-SubCell"/>
</dbReference>
<evidence type="ECO:0000256" key="2">
    <source>
        <dbReference type="ARBA" id="ARBA00022692"/>
    </source>
</evidence>
<keyword evidence="5 6" id="KW-0472">Membrane</keyword>
<organism evidence="7">
    <name type="scientific">Xenopsylla cheopis</name>
    <name type="common">Oriental rat flea</name>
    <name type="synonym">Pulex cheopis</name>
    <dbReference type="NCBI Taxonomy" id="163159"/>
    <lineage>
        <taxon>Eukaryota</taxon>
        <taxon>Metazoa</taxon>
        <taxon>Ecdysozoa</taxon>
        <taxon>Arthropoda</taxon>
        <taxon>Hexapoda</taxon>
        <taxon>Insecta</taxon>
        <taxon>Pterygota</taxon>
        <taxon>Neoptera</taxon>
        <taxon>Endopterygota</taxon>
        <taxon>Siphonaptera</taxon>
        <taxon>Pulicidae</taxon>
        <taxon>Xenopsyllinae</taxon>
        <taxon>Xenopsylla</taxon>
    </lineage>
</organism>
<evidence type="ECO:0000256" key="3">
    <source>
        <dbReference type="ARBA" id="ARBA00022989"/>
    </source>
</evidence>
<name>A0A6M2DRY1_XENCH</name>
<proteinExistence type="predicted"/>